<feature type="region of interest" description="Disordered" evidence="1">
    <location>
        <begin position="1"/>
        <end position="170"/>
    </location>
</feature>
<accession>A0A9Q1ATZ5</accession>
<evidence type="ECO:0000313" key="2">
    <source>
        <dbReference type="EMBL" id="KAJ7310296.1"/>
    </source>
</evidence>
<evidence type="ECO:0000313" key="3">
    <source>
        <dbReference type="Proteomes" id="UP001142489"/>
    </source>
</evidence>
<organism evidence="2 3">
    <name type="scientific">Phrynocephalus forsythii</name>
    <dbReference type="NCBI Taxonomy" id="171643"/>
    <lineage>
        <taxon>Eukaryota</taxon>
        <taxon>Metazoa</taxon>
        <taxon>Chordata</taxon>
        <taxon>Craniata</taxon>
        <taxon>Vertebrata</taxon>
        <taxon>Euteleostomi</taxon>
        <taxon>Lepidosauria</taxon>
        <taxon>Squamata</taxon>
        <taxon>Bifurcata</taxon>
        <taxon>Unidentata</taxon>
        <taxon>Episquamata</taxon>
        <taxon>Toxicofera</taxon>
        <taxon>Iguania</taxon>
        <taxon>Acrodonta</taxon>
        <taxon>Agamidae</taxon>
        <taxon>Agaminae</taxon>
        <taxon>Phrynocephalus</taxon>
    </lineage>
</organism>
<evidence type="ECO:0000256" key="1">
    <source>
        <dbReference type="SAM" id="MobiDB-lite"/>
    </source>
</evidence>
<keyword evidence="3" id="KW-1185">Reference proteome</keyword>
<protein>
    <submittedName>
        <fullName evidence="2">Uncharacterized protein</fullName>
    </submittedName>
</protein>
<dbReference type="AlphaFoldDB" id="A0A9Q1ATZ5"/>
<name>A0A9Q1ATZ5_9SAUR</name>
<feature type="compositionally biased region" description="Polar residues" evidence="1">
    <location>
        <begin position="10"/>
        <end position="25"/>
    </location>
</feature>
<proteinExistence type="predicted"/>
<dbReference type="Proteomes" id="UP001142489">
    <property type="component" value="Unassembled WGS sequence"/>
</dbReference>
<reference evidence="2" key="1">
    <citation type="journal article" date="2023" name="DNA Res.">
        <title>Chromosome-level genome assembly of Phrynocephalus forsythii using third-generation DNA sequencing and Hi-C analysis.</title>
        <authorList>
            <person name="Qi Y."/>
            <person name="Zhao W."/>
            <person name="Zhao Y."/>
            <person name="Niu C."/>
            <person name="Cao S."/>
            <person name="Zhang Y."/>
        </authorList>
    </citation>
    <scope>NUCLEOTIDE SEQUENCE</scope>
    <source>
        <tissue evidence="2">Muscle</tissue>
    </source>
</reference>
<sequence length="249" mass="26964">MWSFLPVPADQSQEGDGPAPTTSLRSQRKVPLFARTFAPARKAVKKNASGDKEGAGEVSGKEREDSRKEKEATGEDAGKQDGGKYPGKIKEEVGDDVRKQDGGKYSGKIKEAGEDGGKQDGGKYSGKDKEASRLATSDIPLLEPSPSLERIPMTNKGATKFSTEEMPLKSSRSQFYVEEVPLPTLSPKAEYHSPRLARRPHTFVESPGQGIGWSRFSPLATTVASPRMSSTRKKGAPLPGAKWVHKLLL</sequence>
<comment type="caution">
    <text evidence="2">The sequence shown here is derived from an EMBL/GenBank/DDBJ whole genome shotgun (WGS) entry which is preliminary data.</text>
</comment>
<dbReference type="EMBL" id="JAPFRF010000015">
    <property type="protein sequence ID" value="KAJ7310296.1"/>
    <property type="molecule type" value="Genomic_DNA"/>
</dbReference>
<feature type="compositionally biased region" description="Basic and acidic residues" evidence="1">
    <location>
        <begin position="48"/>
        <end position="132"/>
    </location>
</feature>
<gene>
    <name evidence="2" type="ORF">JRQ81_007199</name>
</gene>